<dbReference type="Pfam" id="PF04884">
    <property type="entry name" value="UVB_sens_prot"/>
    <property type="match status" value="1"/>
</dbReference>
<dbReference type="EMBL" id="ABJB010892137">
    <property type="status" value="NOT_ANNOTATED_CDS"/>
    <property type="molecule type" value="Genomic_DNA"/>
</dbReference>
<dbReference type="HOGENOM" id="CLU_015325_0_3_1"/>
<dbReference type="InParanoid" id="B7PZ23"/>
<evidence type="ECO:0000256" key="1">
    <source>
        <dbReference type="ARBA" id="ARBA00004370"/>
    </source>
</evidence>
<dbReference type="VEuPathDB" id="VectorBase:ISCP_012699"/>
<name>B7PZ23_IXOSC</name>
<sequence length="472" mass="52500">MTGTVVARETCGSEIQQTYVKFDNSNKLFVVRRSARKWSSLRAVFSEIFLPSGFPDTVSRDYKEYQIWDSIQAFASSITGTLATQAVLTGVGVGDQTASVLAATTTWILKDGTGMIGRILFALVSRYLGMCCATHNKYCAHSNDSTTLNHADNYCSLFADILNDAAILLELMSQHLKGYITLVLCISSVAKSVVGVAGGATRAALTQHQARSNNMADVSAKDGSQETLVNLAAFLCSLLLLRLLAGSQILVYGIFTIFTLLHIFANFRAVSCVVMETFNRSRYSLLVKHFLEEAGDIASVEKVNKQESVWLRCGRHFVNVNLGSPLSSVAATHDDLCSRAPKEKQARYLLKVVRDSSRHYDINVVLHEQCTPRDQMEAMFHSFLLEFVLLKTLKVDTAHPWRAEVRTIENAAENLAADESQLFTASRAFVGKYFPVFWKGLECSEWRTDHVLFATSDWRVVWDAEERKEASP</sequence>
<reference evidence="9 11" key="1">
    <citation type="submission" date="2008-03" db="EMBL/GenBank/DDBJ databases">
        <title>Annotation of Ixodes scapularis.</title>
        <authorList>
            <consortium name="Ixodes scapularis Genome Project Consortium"/>
            <person name="Caler E."/>
            <person name="Hannick L.I."/>
            <person name="Bidwell S."/>
            <person name="Joardar V."/>
            <person name="Thiagarajan M."/>
            <person name="Amedeo P."/>
            <person name="Galinsky K.J."/>
            <person name="Schobel S."/>
            <person name="Inman J."/>
            <person name="Hostetler J."/>
            <person name="Miller J."/>
            <person name="Hammond M."/>
            <person name="Megy K."/>
            <person name="Lawson D."/>
            <person name="Kodira C."/>
            <person name="Sutton G."/>
            <person name="Meyer J."/>
            <person name="Hill C.A."/>
            <person name="Birren B."/>
            <person name="Nene V."/>
            <person name="Collins F."/>
            <person name="Alarcon-Chaidez F."/>
            <person name="Wikel S."/>
            <person name="Strausberg R."/>
        </authorList>
    </citation>
    <scope>NUCLEOTIDE SEQUENCE [LARGE SCALE GENOMIC DNA]</scope>
    <source>
        <strain evidence="11">Wikel</strain>
        <strain evidence="9">Wikel colony</strain>
    </source>
</reference>
<dbReference type="EMBL" id="ABJB011090042">
    <property type="status" value="NOT_ANNOTATED_CDS"/>
    <property type="molecule type" value="Genomic_DNA"/>
</dbReference>
<dbReference type="AlphaFoldDB" id="B7PZ23"/>
<dbReference type="FunCoup" id="B7PZ23">
    <property type="interactions" value="573"/>
</dbReference>
<dbReference type="PaxDb" id="6945-B7PZ23"/>
<keyword evidence="5 6" id="KW-0472">Membrane</keyword>
<feature type="domain" description="Protein root UVB sensitive/RUS" evidence="7">
    <location>
        <begin position="36"/>
        <end position="293"/>
    </location>
</feature>
<dbReference type="InterPro" id="IPR006968">
    <property type="entry name" value="RUS_fam"/>
</dbReference>
<evidence type="ECO:0000313" key="9">
    <source>
        <dbReference type="EMBL" id="EEC11845.1"/>
    </source>
</evidence>
<evidence type="ECO:0000256" key="6">
    <source>
        <dbReference type="SAM" id="Phobius"/>
    </source>
</evidence>
<dbReference type="OrthoDB" id="364779at2759"/>
<accession>B7PZ23</accession>
<dbReference type="PANTHER" id="PTHR12770">
    <property type="entry name" value="RUS1 FAMILY PROTEIN C16ORF58"/>
    <property type="match status" value="1"/>
</dbReference>
<dbReference type="EMBL" id="DS823482">
    <property type="protein sequence ID" value="EEC11845.1"/>
    <property type="molecule type" value="Genomic_DNA"/>
</dbReference>
<protein>
    <submittedName>
        <fullName evidence="9 10">Uncharacterized protein</fullName>
    </submittedName>
</protein>
<evidence type="ECO:0000313" key="11">
    <source>
        <dbReference type="Proteomes" id="UP000001555"/>
    </source>
</evidence>
<evidence type="ECO:0000256" key="2">
    <source>
        <dbReference type="ARBA" id="ARBA00007558"/>
    </source>
</evidence>
<dbReference type="Proteomes" id="UP000001555">
    <property type="component" value="Unassembled WGS sequence"/>
</dbReference>
<evidence type="ECO:0000313" key="10">
    <source>
        <dbReference type="EnsemblMetazoa" id="ISCW008707-PA"/>
    </source>
</evidence>
<evidence type="ECO:0007829" key="12">
    <source>
        <dbReference type="PeptideAtlas" id="B7PZ23"/>
    </source>
</evidence>
<evidence type="ECO:0000256" key="5">
    <source>
        <dbReference type="ARBA" id="ARBA00023136"/>
    </source>
</evidence>
<evidence type="ECO:0000256" key="3">
    <source>
        <dbReference type="ARBA" id="ARBA00022692"/>
    </source>
</evidence>
<evidence type="ECO:0000256" key="4">
    <source>
        <dbReference type="ARBA" id="ARBA00022989"/>
    </source>
</evidence>
<evidence type="ECO:0000259" key="7">
    <source>
        <dbReference type="Pfam" id="PF04884"/>
    </source>
</evidence>
<dbReference type="InterPro" id="IPR055412">
    <property type="entry name" value="UVB_sens_C"/>
</dbReference>
<evidence type="ECO:0000259" key="8">
    <source>
        <dbReference type="Pfam" id="PF24160"/>
    </source>
</evidence>
<feature type="transmembrane region" description="Helical" evidence="6">
    <location>
        <begin position="251"/>
        <end position="275"/>
    </location>
</feature>
<proteinExistence type="evidence at protein level"/>
<dbReference type="Pfam" id="PF24160">
    <property type="entry name" value="UVB_sens_C"/>
    <property type="match status" value="1"/>
</dbReference>
<gene>
    <name evidence="9" type="ORF">IscW_ISCW008707</name>
</gene>
<keyword evidence="4 6" id="KW-1133">Transmembrane helix</keyword>
<dbReference type="VEuPathDB" id="VectorBase:ISCW008707"/>
<comment type="similarity">
    <text evidence="2">Belongs to the RUS1 family.</text>
</comment>
<dbReference type="EMBL" id="ABJB010475176">
    <property type="status" value="NOT_ANNOTATED_CDS"/>
    <property type="molecule type" value="Genomic_DNA"/>
</dbReference>
<dbReference type="PANTHER" id="PTHR12770:SF31">
    <property type="entry name" value="RUS FAMILY MEMBER 1"/>
    <property type="match status" value="1"/>
</dbReference>
<feature type="non-terminal residue" evidence="9">
    <location>
        <position position="472"/>
    </location>
</feature>
<keyword evidence="3 6" id="KW-0812">Transmembrane</keyword>
<comment type="subcellular location">
    <subcellularLocation>
        <location evidence="1">Membrane</location>
    </subcellularLocation>
</comment>
<dbReference type="EMBL" id="ABJB010413984">
    <property type="status" value="NOT_ANNOTATED_CDS"/>
    <property type="molecule type" value="Genomic_DNA"/>
</dbReference>
<reference evidence="10" key="2">
    <citation type="submission" date="2020-05" db="UniProtKB">
        <authorList>
            <consortium name="EnsemblMetazoa"/>
        </authorList>
    </citation>
    <scope>IDENTIFICATION</scope>
    <source>
        <strain evidence="10">wikel</strain>
    </source>
</reference>
<dbReference type="InterPro" id="IPR054549">
    <property type="entry name" value="UVB_sens_RUS_dom"/>
</dbReference>
<organism>
    <name type="scientific">Ixodes scapularis</name>
    <name type="common">Black-legged tick</name>
    <name type="synonym">Deer tick</name>
    <dbReference type="NCBI Taxonomy" id="6945"/>
    <lineage>
        <taxon>Eukaryota</taxon>
        <taxon>Metazoa</taxon>
        <taxon>Ecdysozoa</taxon>
        <taxon>Arthropoda</taxon>
        <taxon>Chelicerata</taxon>
        <taxon>Arachnida</taxon>
        <taxon>Acari</taxon>
        <taxon>Parasitiformes</taxon>
        <taxon>Ixodida</taxon>
        <taxon>Ixodoidea</taxon>
        <taxon>Ixodidae</taxon>
        <taxon>Ixodinae</taxon>
        <taxon>Ixodes</taxon>
    </lineage>
</organism>
<dbReference type="EnsemblMetazoa" id="ISCW008707-RA">
    <property type="protein sequence ID" value="ISCW008707-PA"/>
    <property type="gene ID" value="ISCW008707"/>
</dbReference>
<feature type="domain" description="Root UVB sensitive protein C-terminal" evidence="8">
    <location>
        <begin position="297"/>
        <end position="462"/>
    </location>
</feature>
<dbReference type="GO" id="GO:0016020">
    <property type="term" value="C:membrane"/>
    <property type="evidence" value="ECO:0007669"/>
    <property type="project" value="UniProtKB-SubCell"/>
</dbReference>
<keyword evidence="12" id="KW-1267">Proteomics identification</keyword>
<keyword evidence="11" id="KW-1185">Reference proteome</keyword>